<comment type="subcellular location">
    <subcellularLocation>
        <location evidence="1">Cell membrane</location>
        <topology evidence="1">Multi-pass membrane protein</topology>
    </subcellularLocation>
</comment>
<feature type="transmembrane region" description="Helical" evidence="6">
    <location>
        <begin position="205"/>
        <end position="224"/>
    </location>
</feature>
<sequence>MLVKHSIIYLFSRGVPSLINFCSILIYTRMLSPDSYGTYALVIALMNIFNIVFFQWLRSSVLRFMPNNKDENKNNEIFNQTILFGFSFSLLISGIFLLIISNFMKDFNFLIMILALINIWILAWYEINQTVFRANLEPIRYGIITLIKVSLSLLISVALIYFGLGVVGLLIGIFLGTLFSIIGATKSVWKINKNFRIDKSLLTKFLRYGLPLTLTFSMAFLIQFSDRFIISALIGTPEAGYYSVASDFSNQTIAMLMMIVNLGAMPIAIRKLELEGVEAARQQLAQNLILMLVIAMPVVIGGILLSDSIAYLLFSGEYAVSVSMLIPYLLIATLIQGLKAYYFDQSFQLGNKTTIQIVPVLVGALTSIILNFILIPMHGIIGAAFSSIISYTLSLLITYFLGKNIFKLPIPIRDSIGIIISALIMAIVIMPFRHNDKLITLLFVIVLGAMVYFLSLYLLNVYSIRNKLKIILKNKRTESKQIT</sequence>
<accession>A0ABY7XCM0</accession>
<feature type="transmembrane region" description="Helical" evidence="6">
    <location>
        <begin position="107"/>
        <end position="127"/>
    </location>
</feature>
<dbReference type="InterPro" id="IPR050833">
    <property type="entry name" value="Poly_Biosynth_Transport"/>
</dbReference>
<feature type="transmembrane region" description="Helical" evidence="6">
    <location>
        <begin position="438"/>
        <end position="459"/>
    </location>
</feature>
<evidence type="ECO:0000256" key="3">
    <source>
        <dbReference type="ARBA" id="ARBA00022692"/>
    </source>
</evidence>
<feature type="transmembrane region" description="Helical" evidence="6">
    <location>
        <begin position="354"/>
        <end position="374"/>
    </location>
</feature>
<keyword evidence="2" id="KW-1003">Cell membrane</keyword>
<dbReference type="Pfam" id="PF13440">
    <property type="entry name" value="Polysacc_synt_3"/>
    <property type="match status" value="1"/>
</dbReference>
<feature type="transmembrane region" description="Helical" evidence="6">
    <location>
        <begin position="7"/>
        <end position="27"/>
    </location>
</feature>
<feature type="transmembrane region" description="Helical" evidence="6">
    <location>
        <begin position="166"/>
        <end position="184"/>
    </location>
</feature>
<keyword evidence="3 6" id="KW-0812">Transmembrane</keyword>
<reference evidence="7 8" key="1">
    <citation type="submission" date="2023-02" db="EMBL/GenBank/DDBJ databases">
        <title>Pathogen: clinical or host-associated sample.</title>
        <authorList>
            <person name="Hergert J."/>
            <person name="Casey R."/>
            <person name="Wagner J."/>
            <person name="Young E.L."/>
            <person name="Oakeson K.F."/>
        </authorList>
    </citation>
    <scope>NUCLEOTIDE SEQUENCE [LARGE SCALE GENOMIC DNA]</scope>
    <source>
        <strain evidence="7 8">2022CK-00829</strain>
    </source>
</reference>
<name>A0ABY7XCM0_9BACL</name>
<keyword evidence="8" id="KW-1185">Reference proteome</keyword>
<evidence type="ECO:0000313" key="8">
    <source>
        <dbReference type="Proteomes" id="UP001221519"/>
    </source>
</evidence>
<evidence type="ECO:0000256" key="4">
    <source>
        <dbReference type="ARBA" id="ARBA00022989"/>
    </source>
</evidence>
<feature type="transmembrane region" description="Helical" evidence="6">
    <location>
        <begin position="77"/>
        <end position="101"/>
    </location>
</feature>
<evidence type="ECO:0000313" key="7">
    <source>
        <dbReference type="EMBL" id="WDI03444.1"/>
    </source>
</evidence>
<keyword evidence="5 6" id="KW-0472">Membrane</keyword>
<feature type="transmembrane region" description="Helical" evidence="6">
    <location>
        <begin position="320"/>
        <end position="342"/>
    </location>
</feature>
<evidence type="ECO:0000256" key="6">
    <source>
        <dbReference type="SAM" id="Phobius"/>
    </source>
</evidence>
<dbReference type="Proteomes" id="UP001221519">
    <property type="component" value="Chromosome"/>
</dbReference>
<feature type="transmembrane region" description="Helical" evidence="6">
    <location>
        <begin position="139"/>
        <end position="160"/>
    </location>
</feature>
<feature type="transmembrane region" description="Helical" evidence="6">
    <location>
        <begin position="289"/>
        <end position="314"/>
    </location>
</feature>
<dbReference type="PANTHER" id="PTHR30250:SF11">
    <property type="entry name" value="O-ANTIGEN TRANSPORTER-RELATED"/>
    <property type="match status" value="1"/>
</dbReference>
<feature type="transmembrane region" description="Helical" evidence="6">
    <location>
        <begin position="39"/>
        <end position="57"/>
    </location>
</feature>
<proteinExistence type="predicted"/>
<dbReference type="RefSeq" id="WP_072526577.1">
    <property type="nucleotide sequence ID" value="NZ_CP118106.1"/>
</dbReference>
<organism evidence="7 8">
    <name type="scientific">Paenibacillus urinalis</name>
    <dbReference type="NCBI Taxonomy" id="521520"/>
    <lineage>
        <taxon>Bacteria</taxon>
        <taxon>Bacillati</taxon>
        <taxon>Bacillota</taxon>
        <taxon>Bacilli</taxon>
        <taxon>Bacillales</taxon>
        <taxon>Paenibacillaceae</taxon>
        <taxon>Paenibacillus</taxon>
    </lineage>
</organism>
<feature type="transmembrane region" description="Helical" evidence="6">
    <location>
        <begin position="252"/>
        <end position="269"/>
    </location>
</feature>
<protein>
    <submittedName>
        <fullName evidence="7">Oligosaccharide flippase family protein</fullName>
    </submittedName>
</protein>
<evidence type="ECO:0000256" key="1">
    <source>
        <dbReference type="ARBA" id="ARBA00004651"/>
    </source>
</evidence>
<dbReference type="EMBL" id="CP118108">
    <property type="protein sequence ID" value="WDI03444.1"/>
    <property type="molecule type" value="Genomic_DNA"/>
</dbReference>
<dbReference type="PANTHER" id="PTHR30250">
    <property type="entry name" value="PST FAMILY PREDICTED COLANIC ACID TRANSPORTER"/>
    <property type="match status" value="1"/>
</dbReference>
<keyword evidence="4 6" id="KW-1133">Transmembrane helix</keyword>
<feature type="transmembrane region" description="Helical" evidence="6">
    <location>
        <begin position="380"/>
        <end position="402"/>
    </location>
</feature>
<evidence type="ECO:0000256" key="5">
    <source>
        <dbReference type="ARBA" id="ARBA00023136"/>
    </source>
</evidence>
<gene>
    <name evidence="7" type="ORF">PUW25_05595</name>
</gene>
<feature type="transmembrane region" description="Helical" evidence="6">
    <location>
        <begin position="414"/>
        <end position="432"/>
    </location>
</feature>
<evidence type="ECO:0000256" key="2">
    <source>
        <dbReference type="ARBA" id="ARBA00022475"/>
    </source>
</evidence>